<gene>
    <name evidence="1" type="ORF">S01H4_53066</name>
</gene>
<dbReference type="SUPFAM" id="SSF118310">
    <property type="entry name" value="AN1-like Zinc finger"/>
    <property type="match status" value="1"/>
</dbReference>
<protein>
    <submittedName>
        <fullName evidence="1">Uncharacterized protein</fullName>
    </submittedName>
</protein>
<feature type="non-terminal residue" evidence="1">
    <location>
        <position position="86"/>
    </location>
</feature>
<proteinExistence type="predicted"/>
<reference evidence="1" key="1">
    <citation type="journal article" date="2014" name="Front. Microbiol.">
        <title>High frequency of phylogenetically diverse reductive dehalogenase-homologous genes in deep subseafloor sedimentary metagenomes.</title>
        <authorList>
            <person name="Kawai M."/>
            <person name="Futagami T."/>
            <person name="Toyoda A."/>
            <person name="Takaki Y."/>
            <person name="Nishi S."/>
            <person name="Hori S."/>
            <person name="Arai W."/>
            <person name="Tsubouchi T."/>
            <person name="Morono Y."/>
            <person name="Uchiyama I."/>
            <person name="Ito T."/>
            <person name="Fujiyama A."/>
            <person name="Inagaki F."/>
            <person name="Takami H."/>
        </authorList>
    </citation>
    <scope>NUCLEOTIDE SEQUENCE</scope>
    <source>
        <strain evidence="1">Expedition CK06-06</strain>
    </source>
</reference>
<name>X1F7K8_9ZZZZ</name>
<accession>X1F7K8</accession>
<dbReference type="AlphaFoldDB" id="X1F7K8"/>
<organism evidence="1">
    <name type="scientific">marine sediment metagenome</name>
    <dbReference type="NCBI Taxonomy" id="412755"/>
    <lineage>
        <taxon>unclassified sequences</taxon>
        <taxon>metagenomes</taxon>
        <taxon>ecological metagenomes</taxon>
    </lineage>
</organism>
<evidence type="ECO:0000313" key="1">
    <source>
        <dbReference type="EMBL" id="GAH16783.1"/>
    </source>
</evidence>
<sequence>MLFCSKHRIPENHDCPFDLRKSSEIEVSLNKLDVLYQDALDFMNKDLTVAKIYDYVTTKQMNNLEATELLIYFIENSDDIDTRRIS</sequence>
<dbReference type="EMBL" id="BART01030380">
    <property type="protein sequence ID" value="GAH16783.1"/>
    <property type="molecule type" value="Genomic_DNA"/>
</dbReference>
<comment type="caution">
    <text evidence="1">The sequence shown here is derived from an EMBL/GenBank/DDBJ whole genome shotgun (WGS) entry which is preliminary data.</text>
</comment>
<dbReference type="Gene3D" id="4.10.1110.10">
    <property type="entry name" value="AN1-like Zinc finger"/>
    <property type="match status" value="1"/>
</dbReference>
<dbReference type="InterPro" id="IPR035896">
    <property type="entry name" value="AN1-like_Znf"/>
</dbReference>